<organism evidence="1 2">
    <name type="scientific">Dreissena polymorpha</name>
    <name type="common">Zebra mussel</name>
    <name type="synonym">Mytilus polymorpha</name>
    <dbReference type="NCBI Taxonomy" id="45954"/>
    <lineage>
        <taxon>Eukaryota</taxon>
        <taxon>Metazoa</taxon>
        <taxon>Spiralia</taxon>
        <taxon>Lophotrochozoa</taxon>
        <taxon>Mollusca</taxon>
        <taxon>Bivalvia</taxon>
        <taxon>Autobranchia</taxon>
        <taxon>Heteroconchia</taxon>
        <taxon>Euheterodonta</taxon>
        <taxon>Imparidentia</taxon>
        <taxon>Neoheterodontei</taxon>
        <taxon>Myida</taxon>
        <taxon>Dreissenoidea</taxon>
        <taxon>Dreissenidae</taxon>
        <taxon>Dreissena</taxon>
    </lineage>
</organism>
<reference evidence="1" key="1">
    <citation type="journal article" date="2019" name="bioRxiv">
        <title>The Genome of the Zebra Mussel, Dreissena polymorpha: A Resource for Invasive Species Research.</title>
        <authorList>
            <person name="McCartney M.A."/>
            <person name="Auch B."/>
            <person name="Kono T."/>
            <person name="Mallez S."/>
            <person name="Zhang Y."/>
            <person name="Obille A."/>
            <person name="Becker A."/>
            <person name="Abrahante J.E."/>
            <person name="Garbe J."/>
            <person name="Badalamenti J.P."/>
            <person name="Herman A."/>
            <person name="Mangelson H."/>
            <person name="Liachko I."/>
            <person name="Sullivan S."/>
            <person name="Sone E.D."/>
            <person name="Koren S."/>
            <person name="Silverstein K.A.T."/>
            <person name="Beckman K.B."/>
            <person name="Gohl D.M."/>
        </authorList>
    </citation>
    <scope>NUCLEOTIDE SEQUENCE</scope>
    <source>
        <strain evidence="1">Duluth1</strain>
        <tissue evidence="1">Whole animal</tissue>
    </source>
</reference>
<comment type="caution">
    <text evidence="1">The sequence shown here is derived from an EMBL/GenBank/DDBJ whole genome shotgun (WGS) entry which is preliminary data.</text>
</comment>
<reference evidence="1" key="2">
    <citation type="submission" date="2020-11" db="EMBL/GenBank/DDBJ databases">
        <authorList>
            <person name="McCartney M.A."/>
            <person name="Auch B."/>
            <person name="Kono T."/>
            <person name="Mallez S."/>
            <person name="Becker A."/>
            <person name="Gohl D.M."/>
            <person name="Silverstein K.A.T."/>
            <person name="Koren S."/>
            <person name="Bechman K.B."/>
            <person name="Herman A."/>
            <person name="Abrahante J.E."/>
            <person name="Garbe J."/>
        </authorList>
    </citation>
    <scope>NUCLEOTIDE SEQUENCE</scope>
    <source>
        <strain evidence="1">Duluth1</strain>
        <tissue evidence="1">Whole animal</tissue>
    </source>
</reference>
<name>A0A9D4BYL0_DREPO</name>
<keyword evidence="2" id="KW-1185">Reference proteome</keyword>
<evidence type="ECO:0000313" key="1">
    <source>
        <dbReference type="EMBL" id="KAH3713341.1"/>
    </source>
</evidence>
<dbReference type="EMBL" id="JAIWYP010000014">
    <property type="protein sequence ID" value="KAH3713341.1"/>
    <property type="molecule type" value="Genomic_DNA"/>
</dbReference>
<dbReference type="Proteomes" id="UP000828390">
    <property type="component" value="Unassembled WGS sequence"/>
</dbReference>
<gene>
    <name evidence="1" type="ORF">DPMN_073131</name>
</gene>
<evidence type="ECO:0000313" key="2">
    <source>
        <dbReference type="Proteomes" id="UP000828390"/>
    </source>
</evidence>
<accession>A0A9D4BYL0</accession>
<proteinExistence type="predicted"/>
<sequence length="69" mass="7750">MKYCLIWTEAGRLHKATTCIVTSGKIALLFDLDRDGAFAQSNNLYRHLRASKECAGTVAIPDDLRSCRY</sequence>
<protein>
    <submittedName>
        <fullName evidence="1">Uncharacterized protein</fullName>
    </submittedName>
</protein>
<dbReference type="AlphaFoldDB" id="A0A9D4BYL0"/>